<dbReference type="InterPro" id="IPR054352">
    <property type="entry name" value="ACT_Aspartokinase"/>
</dbReference>
<keyword evidence="5 8" id="KW-0418">Kinase</keyword>
<feature type="domain" description="Aspartate/glutamate/uridylate kinase" evidence="10">
    <location>
        <begin position="2"/>
        <end position="285"/>
    </location>
</feature>
<dbReference type="Pfam" id="PF22468">
    <property type="entry name" value="ACT_9"/>
    <property type="match status" value="1"/>
</dbReference>
<name>A0A5K7YV04_9BACT</name>
<dbReference type="EMBL" id="AP021875">
    <property type="protein sequence ID" value="BBO73612.1"/>
    <property type="molecule type" value="Genomic_DNA"/>
</dbReference>
<keyword evidence="6" id="KW-0067">ATP-binding</keyword>
<evidence type="ECO:0000256" key="6">
    <source>
        <dbReference type="ARBA" id="ARBA00022840"/>
    </source>
</evidence>
<comment type="pathway">
    <text evidence="9">Amino-acid biosynthesis; L-threonine biosynthesis; L-threonine from L-aspartate: step 1/5.</text>
</comment>
<evidence type="ECO:0000256" key="2">
    <source>
        <dbReference type="ARBA" id="ARBA00010122"/>
    </source>
</evidence>
<evidence type="ECO:0000313" key="13">
    <source>
        <dbReference type="Proteomes" id="UP000427769"/>
    </source>
</evidence>
<dbReference type="KEGG" id="dwd:DSCW_10290"/>
<evidence type="ECO:0000256" key="8">
    <source>
        <dbReference type="RuleBase" id="RU003448"/>
    </source>
</evidence>
<keyword evidence="4" id="KW-0547">Nucleotide-binding</keyword>
<dbReference type="Proteomes" id="UP000427769">
    <property type="component" value="Chromosome"/>
</dbReference>
<evidence type="ECO:0000256" key="1">
    <source>
        <dbReference type="ARBA" id="ARBA00004766"/>
    </source>
</evidence>
<dbReference type="Pfam" id="PF00696">
    <property type="entry name" value="AA_kinase"/>
    <property type="match status" value="1"/>
</dbReference>
<dbReference type="GO" id="GO:0004072">
    <property type="term" value="F:aspartate kinase activity"/>
    <property type="evidence" value="ECO:0007669"/>
    <property type="project" value="UniProtKB-EC"/>
</dbReference>
<dbReference type="GO" id="GO:0009090">
    <property type="term" value="P:homoserine biosynthetic process"/>
    <property type="evidence" value="ECO:0007669"/>
    <property type="project" value="TreeGrafter"/>
</dbReference>
<dbReference type="EC" id="2.7.2.4" evidence="8"/>
<dbReference type="OrthoDB" id="9799110at2"/>
<reference evidence="12 13" key="1">
    <citation type="submission" date="2019-11" db="EMBL/GenBank/DDBJ databases">
        <title>Comparative genomics of hydrocarbon-degrading Desulfosarcina strains.</title>
        <authorList>
            <person name="Watanabe M."/>
            <person name="Kojima H."/>
            <person name="Fukui M."/>
        </authorList>
    </citation>
    <scope>NUCLEOTIDE SEQUENCE [LARGE SCALE GENOMIC DNA]</scope>
    <source>
        <strain evidence="12 13">PP31</strain>
    </source>
</reference>
<dbReference type="PANTHER" id="PTHR21499">
    <property type="entry name" value="ASPARTATE KINASE"/>
    <property type="match status" value="1"/>
</dbReference>
<dbReference type="Gene3D" id="3.40.1160.10">
    <property type="entry name" value="Acetylglutamate kinase-like"/>
    <property type="match status" value="1"/>
</dbReference>
<accession>A0A5K7YV04</accession>
<evidence type="ECO:0000259" key="11">
    <source>
        <dbReference type="Pfam" id="PF22468"/>
    </source>
</evidence>
<dbReference type="GO" id="GO:0005524">
    <property type="term" value="F:ATP binding"/>
    <property type="evidence" value="ECO:0007669"/>
    <property type="project" value="UniProtKB-KW"/>
</dbReference>
<evidence type="ECO:0000256" key="4">
    <source>
        <dbReference type="ARBA" id="ARBA00022741"/>
    </source>
</evidence>
<keyword evidence="9" id="KW-0028">Amino-acid biosynthesis</keyword>
<evidence type="ECO:0000256" key="7">
    <source>
        <dbReference type="ARBA" id="ARBA00047872"/>
    </source>
</evidence>
<keyword evidence="13" id="KW-1185">Reference proteome</keyword>
<comment type="similarity">
    <text evidence="2 8">Belongs to the aspartokinase family.</text>
</comment>
<comment type="pathway">
    <text evidence="1 9">Amino-acid biosynthesis; L-lysine biosynthesis via DAP pathway; (S)-tetrahydrodipicolinate from L-aspartate: step 1/4.</text>
</comment>
<sequence length="461" mass="50047">MRVIKIGGGCLNGKRTIQTIMDLLSERGKGNVIVVSALKGITDFLIESMQQALVDESRIPDIMAHYRNRHAEVGRHLIQDKKSRRLCKETLAGSFSQLERLLYGLSFTREITPRLYDTIVSFGERTCAELLAAVMNSREITSVTAMPQTIGLITDGKFGDATVAPKKTAANFRRHLKTSLETGSIVFMPGFFGVGPEGDITTFGRGGSDYSAAVAAGALEAECLEIWKDVDGFMSADPKIVPESRLIPELSYEEAAELAYFGAKILHPRTMEPVRLRKIPVTIRNTVRPDVEGTRICAKSPQPPSVIKSVAYDTGIGLLNIFASGVGARMGILAQVAAAMTDHGINIRSVVTSQTCISLLLARNDLDAGRQALMSLRPRPFRRIEKVADSALISIVGDGLSRKKGIAARCFAAVAGCNVNVNMIAFGPSRAALYFLVRENSLQRAVIAIHSTFFSTPRCSN</sequence>
<dbReference type="UniPathway" id="UPA00051">
    <property type="reaction ID" value="UER00462"/>
</dbReference>
<dbReference type="UniPathway" id="UPA00034">
    <property type="reaction ID" value="UER00015"/>
</dbReference>
<dbReference type="UniPathway" id="UPA00050">
    <property type="reaction ID" value="UER00461"/>
</dbReference>
<dbReference type="PIRSF" id="PIRSF000726">
    <property type="entry name" value="Asp_kin"/>
    <property type="match status" value="1"/>
</dbReference>
<dbReference type="SUPFAM" id="SSF55021">
    <property type="entry name" value="ACT-like"/>
    <property type="match status" value="2"/>
</dbReference>
<dbReference type="InterPro" id="IPR001048">
    <property type="entry name" value="Asp/Glu/Uridylate_kinase"/>
</dbReference>
<feature type="domain" description="Aspartokinase ACT" evidence="11">
    <location>
        <begin position="393"/>
        <end position="453"/>
    </location>
</feature>
<dbReference type="InterPro" id="IPR005260">
    <property type="entry name" value="Asp_kin_monofn"/>
</dbReference>
<comment type="pathway">
    <text evidence="9">Amino-acid biosynthesis; L-methionine biosynthesis via de novo pathway; L-homoserine from L-aspartate: step 1/3.</text>
</comment>
<evidence type="ECO:0000313" key="12">
    <source>
        <dbReference type="EMBL" id="BBO73612.1"/>
    </source>
</evidence>
<dbReference type="GO" id="GO:0009088">
    <property type="term" value="P:threonine biosynthetic process"/>
    <property type="evidence" value="ECO:0007669"/>
    <property type="project" value="UniProtKB-UniPathway"/>
</dbReference>
<dbReference type="InterPro" id="IPR045865">
    <property type="entry name" value="ACT-like_dom_sf"/>
</dbReference>
<evidence type="ECO:0000259" key="10">
    <source>
        <dbReference type="Pfam" id="PF00696"/>
    </source>
</evidence>
<dbReference type="GO" id="GO:0009089">
    <property type="term" value="P:lysine biosynthetic process via diaminopimelate"/>
    <property type="evidence" value="ECO:0007669"/>
    <property type="project" value="UniProtKB-UniPathway"/>
</dbReference>
<dbReference type="Gene3D" id="3.30.70.260">
    <property type="match status" value="2"/>
</dbReference>
<dbReference type="NCBIfam" id="TIGR00657">
    <property type="entry name" value="asp_kinases"/>
    <property type="match status" value="1"/>
</dbReference>
<dbReference type="GO" id="GO:0005829">
    <property type="term" value="C:cytosol"/>
    <property type="evidence" value="ECO:0007669"/>
    <property type="project" value="TreeGrafter"/>
</dbReference>
<dbReference type="InterPro" id="IPR001341">
    <property type="entry name" value="Asp_kinase"/>
</dbReference>
<comment type="catalytic activity">
    <reaction evidence="7 8">
        <text>L-aspartate + ATP = 4-phospho-L-aspartate + ADP</text>
        <dbReference type="Rhea" id="RHEA:23776"/>
        <dbReference type="ChEBI" id="CHEBI:29991"/>
        <dbReference type="ChEBI" id="CHEBI:30616"/>
        <dbReference type="ChEBI" id="CHEBI:57535"/>
        <dbReference type="ChEBI" id="CHEBI:456216"/>
        <dbReference type="EC" id="2.7.2.4"/>
    </reaction>
</comment>
<protein>
    <recommendedName>
        <fullName evidence="8">Aspartokinase</fullName>
        <ecNumber evidence="8">2.7.2.4</ecNumber>
    </recommendedName>
</protein>
<dbReference type="SUPFAM" id="SSF53633">
    <property type="entry name" value="Carbamate kinase-like"/>
    <property type="match status" value="1"/>
</dbReference>
<dbReference type="PANTHER" id="PTHR21499:SF59">
    <property type="entry name" value="ASPARTOKINASE"/>
    <property type="match status" value="1"/>
</dbReference>
<dbReference type="RefSeq" id="WP_155302705.1">
    <property type="nucleotide sequence ID" value="NZ_AP021875.1"/>
</dbReference>
<evidence type="ECO:0000256" key="9">
    <source>
        <dbReference type="RuleBase" id="RU004249"/>
    </source>
</evidence>
<keyword evidence="3 8" id="KW-0808">Transferase</keyword>
<dbReference type="CDD" id="cd04868">
    <property type="entry name" value="ACT_AK-like"/>
    <property type="match status" value="1"/>
</dbReference>
<proteinExistence type="inferred from homology"/>
<dbReference type="CDD" id="cd04892">
    <property type="entry name" value="ACT_AK-like_2"/>
    <property type="match status" value="1"/>
</dbReference>
<dbReference type="InterPro" id="IPR036393">
    <property type="entry name" value="AceGlu_kinase-like_sf"/>
</dbReference>
<gene>
    <name evidence="12" type="ORF">DSCW_10290</name>
</gene>
<dbReference type="AlphaFoldDB" id="A0A5K7YV04"/>
<evidence type="ECO:0000256" key="3">
    <source>
        <dbReference type="ARBA" id="ARBA00022679"/>
    </source>
</evidence>
<organism evidence="12 13">
    <name type="scientific">Desulfosarcina widdelii</name>
    <dbReference type="NCBI Taxonomy" id="947919"/>
    <lineage>
        <taxon>Bacteria</taxon>
        <taxon>Pseudomonadati</taxon>
        <taxon>Thermodesulfobacteriota</taxon>
        <taxon>Desulfobacteria</taxon>
        <taxon>Desulfobacterales</taxon>
        <taxon>Desulfosarcinaceae</taxon>
        <taxon>Desulfosarcina</taxon>
    </lineage>
</organism>
<evidence type="ECO:0000256" key="5">
    <source>
        <dbReference type="ARBA" id="ARBA00022777"/>
    </source>
</evidence>